<accession>A0ABQ2YCB3</accession>
<evidence type="ECO:0000256" key="1">
    <source>
        <dbReference type="ARBA" id="ARBA00001946"/>
    </source>
</evidence>
<dbReference type="InterPro" id="IPR015797">
    <property type="entry name" value="NUDIX_hydrolase-like_dom_sf"/>
</dbReference>
<comment type="cofactor">
    <cofactor evidence="1">
        <name>Mg(2+)</name>
        <dbReference type="ChEBI" id="CHEBI:18420"/>
    </cofactor>
</comment>
<name>A0ABQ2YCB3_9GAMM</name>
<feature type="domain" description="Nudix hydrolase" evidence="4">
    <location>
        <begin position="15"/>
        <end position="146"/>
    </location>
</feature>
<evidence type="ECO:0000313" key="5">
    <source>
        <dbReference type="EMBL" id="GGX78613.1"/>
    </source>
</evidence>
<proteinExistence type="inferred from homology"/>
<dbReference type="EMBL" id="BMXS01000001">
    <property type="protein sequence ID" value="GGX78613.1"/>
    <property type="molecule type" value="Genomic_DNA"/>
</dbReference>
<evidence type="ECO:0000256" key="2">
    <source>
        <dbReference type="ARBA" id="ARBA00022801"/>
    </source>
</evidence>
<protein>
    <recommendedName>
        <fullName evidence="4">Nudix hydrolase domain-containing protein</fullName>
    </recommendedName>
</protein>
<keyword evidence="2 3" id="KW-0378">Hydrolase</keyword>
<sequence length="151" mass="16026">MSHAGDVVKSEGEPRPVPAVLAVVVHERKVLLVQRSNPPDAGRWGFPGGHIEWGERLFDAAERELLEETGIEACAEEVLTVLDMRAEGMAGNVEHHFVLVAVGCAWLAGSGAAADDARAVGWFTLEQVAGLGNDASDDVLALAELTLSHHT</sequence>
<evidence type="ECO:0000313" key="6">
    <source>
        <dbReference type="Proteomes" id="UP000653056"/>
    </source>
</evidence>
<dbReference type="RefSeq" id="WP_189465175.1">
    <property type="nucleotide sequence ID" value="NZ_BMXS01000001.1"/>
</dbReference>
<dbReference type="Proteomes" id="UP000653056">
    <property type="component" value="Unassembled WGS sequence"/>
</dbReference>
<dbReference type="PROSITE" id="PS51462">
    <property type="entry name" value="NUDIX"/>
    <property type="match status" value="1"/>
</dbReference>
<dbReference type="PROSITE" id="PS00893">
    <property type="entry name" value="NUDIX_BOX"/>
    <property type="match status" value="1"/>
</dbReference>
<dbReference type="InterPro" id="IPR020084">
    <property type="entry name" value="NUDIX_hydrolase_CS"/>
</dbReference>
<dbReference type="PANTHER" id="PTHR43736">
    <property type="entry name" value="ADP-RIBOSE PYROPHOSPHATASE"/>
    <property type="match status" value="1"/>
</dbReference>
<dbReference type="PANTHER" id="PTHR43736:SF1">
    <property type="entry name" value="DIHYDRONEOPTERIN TRIPHOSPHATE DIPHOSPHATASE"/>
    <property type="match status" value="1"/>
</dbReference>
<comment type="caution">
    <text evidence="5">The sequence shown here is derived from an EMBL/GenBank/DDBJ whole genome shotgun (WGS) entry which is preliminary data.</text>
</comment>
<dbReference type="SUPFAM" id="SSF55811">
    <property type="entry name" value="Nudix"/>
    <property type="match status" value="1"/>
</dbReference>
<reference evidence="6" key="1">
    <citation type="journal article" date="2019" name="Int. J. Syst. Evol. Microbiol.">
        <title>The Global Catalogue of Microorganisms (GCM) 10K type strain sequencing project: providing services to taxonomists for standard genome sequencing and annotation.</title>
        <authorList>
            <consortium name="The Broad Institute Genomics Platform"/>
            <consortium name="The Broad Institute Genome Sequencing Center for Infectious Disease"/>
            <person name="Wu L."/>
            <person name="Ma J."/>
        </authorList>
    </citation>
    <scope>NUCLEOTIDE SEQUENCE [LARGE SCALE GENOMIC DNA]</scope>
    <source>
        <strain evidence="6">KCTC 22228</strain>
    </source>
</reference>
<dbReference type="CDD" id="cd04673">
    <property type="entry name" value="NUDIX_ADPRase"/>
    <property type="match status" value="1"/>
</dbReference>
<dbReference type="Pfam" id="PF00293">
    <property type="entry name" value="NUDIX"/>
    <property type="match status" value="1"/>
</dbReference>
<keyword evidence="6" id="KW-1185">Reference proteome</keyword>
<dbReference type="PRINTS" id="PR00502">
    <property type="entry name" value="NUDIXFAMILY"/>
</dbReference>
<evidence type="ECO:0000259" key="4">
    <source>
        <dbReference type="PROSITE" id="PS51462"/>
    </source>
</evidence>
<dbReference type="InterPro" id="IPR020476">
    <property type="entry name" value="Nudix_hydrolase"/>
</dbReference>
<gene>
    <name evidence="5" type="ORF">GCM10007160_02350</name>
</gene>
<dbReference type="InterPro" id="IPR000086">
    <property type="entry name" value="NUDIX_hydrolase_dom"/>
</dbReference>
<dbReference type="Gene3D" id="3.90.79.10">
    <property type="entry name" value="Nucleoside Triphosphate Pyrophosphohydrolase"/>
    <property type="match status" value="1"/>
</dbReference>
<evidence type="ECO:0000256" key="3">
    <source>
        <dbReference type="RuleBase" id="RU003476"/>
    </source>
</evidence>
<organism evidence="5 6">
    <name type="scientific">Litchfieldella qijiaojingensis</name>
    <dbReference type="NCBI Taxonomy" id="980347"/>
    <lineage>
        <taxon>Bacteria</taxon>
        <taxon>Pseudomonadati</taxon>
        <taxon>Pseudomonadota</taxon>
        <taxon>Gammaproteobacteria</taxon>
        <taxon>Oceanospirillales</taxon>
        <taxon>Halomonadaceae</taxon>
        <taxon>Litchfieldella</taxon>
    </lineage>
</organism>
<comment type="similarity">
    <text evidence="3">Belongs to the Nudix hydrolase family.</text>
</comment>